<dbReference type="InterPro" id="IPR001544">
    <property type="entry name" value="Aminotrans_IV"/>
</dbReference>
<keyword evidence="4" id="KW-1185">Reference proteome</keyword>
<dbReference type="SUPFAM" id="SSF56752">
    <property type="entry name" value="D-aminoacid aminotransferase-like PLP-dependent enzymes"/>
    <property type="match status" value="1"/>
</dbReference>
<dbReference type="InterPro" id="IPR043132">
    <property type="entry name" value="BCAT-like_C"/>
</dbReference>
<dbReference type="InterPro" id="IPR050571">
    <property type="entry name" value="Class-IV_PLP-Dep_Aminotrnsfr"/>
</dbReference>
<comment type="caution">
    <text evidence="3">The sequence shown here is derived from an EMBL/GenBank/DDBJ whole genome shotgun (WGS) entry which is preliminary data.</text>
</comment>
<evidence type="ECO:0000256" key="1">
    <source>
        <dbReference type="ARBA" id="ARBA00009320"/>
    </source>
</evidence>
<protein>
    <recommendedName>
        <fullName evidence="5">Branched-chain-amino-acid aminotransferase</fullName>
    </recommendedName>
</protein>
<dbReference type="Gene3D" id="3.30.470.10">
    <property type="match status" value="1"/>
</dbReference>
<evidence type="ECO:0008006" key="5">
    <source>
        <dbReference type="Google" id="ProtNLM"/>
    </source>
</evidence>
<dbReference type="EMBL" id="VOSM01000003">
    <property type="protein sequence ID" value="TXD37755.1"/>
    <property type="molecule type" value="Genomic_DNA"/>
</dbReference>
<dbReference type="CDD" id="cd00449">
    <property type="entry name" value="PLPDE_IV"/>
    <property type="match status" value="1"/>
</dbReference>
<accession>A0A5C6XEI6</accession>
<dbReference type="GO" id="GO:0046394">
    <property type="term" value="P:carboxylic acid biosynthetic process"/>
    <property type="evidence" value="ECO:0007669"/>
    <property type="project" value="UniProtKB-ARBA"/>
</dbReference>
<reference evidence="3 4" key="1">
    <citation type="submission" date="2019-08" db="EMBL/GenBank/DDBJ databases">
        <title>Bradymonadales sp. TMQ4.</title>
        <authorList>
            <person name="Liang Q."/>
        </authorList>
    </citation>
    <scope>NUCLEOTIDE SEQUENCE [LARGE SCALE GENOMIC DNA]</scope>
    <source>
        <strain evidence="3 4">TMQ4</strain>
    </source>
</reference>
<evidence type="ECO:0000313" key="3">
    <source>
        <dbReference type="EMBL" id="TXD37755.1"/>
    </source>
</evidence>
<gene>
    <name evidence="3" type="ORF">FRC98_08695</name>
</gene>
<dbReference type="PANTHER" id="PTHR42743">
    <property type="entry name" value="AMINO-ACID AMINOTRANSFERASE"/>
    <property type="match status" value="1"/>
</dbReference>
<dbReference type="AlphaFoldDB" id="A0A5C6XEI6"/>
<organism evidence="3 4">
    <name type="scientific">Lujinxingia vulgaris</name>
    <dbReference type="NCBI Taxonomy" id="2600176"/>
    <lineage>
        <taxon>Bacteria</taxon>
        <taxon>Deltaproteobacteria</taxon>
        <taxon>Bradymonadales</taxon>
        <taxon>Lujinxingiaceae</taxon>
        <taxon>Lujinxingia</taxon>
    </lineage>
</organism>
<feature type="region of interest" description="Disordered" evidence="2">
    <location>
        <begin position="1"/>
        <end position="37"/>
    </location>
</feature>
<name>A0A5C6XEI6_9DELT</name>
<dbReference type="InterPro" id="IPR043131">
    <property type="entry name" value="BCAT-like_N"/>
</dbReference>
<dbReference type="OrthoDB" id="9805628at2"/>
<dbReference type="Pfam" id="PF01063">
    <property type="entry name" value="Aminotran_4"/>
    <property type="match status" value="1"/>
</dbReference>
<dbReference type="PANTHER" id="PTHR42743:SF11">
    <property type="entry name" value="AMINODEOXYCHORISMATE LYASE"/>
    <property type="match status" value="1"/>
</dbReference>
<evidence type="ECO:0000256" key="2">
    <source>
        <dbReference type="SAM" id="MobiDB-lite"/>
    </source>
</evidence>
<dbReference type="Proteomes" id="UP000321412">
    <property type="component" value="Unassembled WGS sequence"/>
</dbReference>
<sequence>MAPAGRSSPTLTRPASGKRPAGRPAPSSKPWGWMGRSRPVVRGQGAAGRMMMEDDRSFLYGDGLFETVRVEASHVRFLDRHCARLRRSGRALGFDEAQIEEGCALLATPPGPEGLWRVTVSRRDPAIDFGGSGRVCGRWRPGLPALSPPALVTMPGFYMPGDALAEHKTTSWLRSVELRRRAQLAGADDGVGVSENGKVGECSAANLLVLLEDRWVTPPVRGILPGITREVLLERASAAEIPLKEAKVTLKGLGEARALALLSTGVGVLEARSIDERALEMGCTAELKAMLEDV</sequence>
<dbReference type="Gene3D" id="3.20.10.10">
    <property type="entry name" value="D-amino Acid Aminotransferase, subunit A, domain 2"/>
    <property type="match status" value="1"/>
</dbReference>
<dbReference type="GO" id="GO:0003824">
    <property type="term" value="F:catalytic activity"/>
    <property type="evidence" value="ECO:0007669"/>
    <property type="project" value="InterPro"/>
</dbReference>
<evidence type="ECO:0000313" key="4">
    <source>
        <dbReference type="Proteomes" id="UP000321412"/>
    </source>
</evidence>
<comment type="similarity">
    <text evidence="1">Belongs to the class-IV pyridoxal-phosphate-dependent aminotransferase family.</text>
</comment>
<proteinExistence type="inferred from homology"/>
<dbReference type="InterPro" id="IPR036038">
    <property type="entry name" value="Aminotransferase-like"/>
</dbReference>